<name>F0Q8J8_PARA1</name>
<evidence type="ECO:0000313" key="1">
    <source>
        <dbReference type="EMBL" id="ADX48311.1"/>
    </source>
</evidence>
<dbReference type="InterPro" id="IPR025534">
    <property type="entry name" value="DUF4420"/>
</dbReference>
<sequence length="336" mass="35402">MARPSEEFLLAWSSLSSSDPAPGWQAIALPPAGPIDIEAGRRSPDNAEAILLGFSSVRLAPAEKLPEGQGFSVERADSNGTGRLRLALTRRAAGSAELFAAMACDVVGALDEAAATGAAEPKLLQAFLRRVGAWQEFMRKGSQSLSPESEIGLMGELTLLRVIIDEGVSAASAIESWVGPLDGVRDFELGTGAIEVKATLAAAGFPAKIGSLDQLDDSVRQPLFLAGAKLRQTDAGKSLPELVAEMRDVAAGEPEAVRLLSERLIAAGYFDAHADRYIRRFTLVDTLVVEVNEGFPRLTRGSVPLGITKATYEIDLDKAAGPSIPTADALKKLGAI</sequence>
<dbReference type="OrthoDB" id="2808696at2"/>
<dbReference type="KEGG" id="aaa:Acav_4428"/>
<dbReference type="HOGENOM" id="CLU_069764_2_0_4"/>
<dbReference type="GeneID" id="34238137"/>
<evidence type="ECO:0008006" key="3">
    <source>
        <dbReference type="Google" id="ProtNLM"/>
    </source>
</evidence>
<dbReference type="AlphaFoldDB" id="F0Q8J8"/>
<dbReference type="Proteomes" id="UP000002482">
    <property type="component" value="Chromosome"/>
</dbReference>
<dbReference type="RefSeq" id="WP_013596778.1">
    <property type="nucleotide sequence ID" value="NC_015138.1"/>
</dbReference>
<evidence type="ECO:0000313" key="2">
    <source>
        <dbReference type="Proteomes" id="UP000002482"/>
    </source>
</evidence>
<dbReference type="EMBL" id="CP002521">
    <property type="protein sequence ID" value="ADX48311.1"/>
    <property type="molecule type" value="Genomic_DNA"/>
</dbReference>
<reference evidence="1" key="1">
    <citation type="submission" date="2011-02" db="EMBL/GenBank/DDBJ databases">
        <title>Complete sequence of Acidovorax avenae subsp. avenae ATCC 19860.</title>
        <authorList>
            <consortium name="US DOE Joint Genome Institute"/>
            <person name="Lucas S."/>
            <person name="Copeland A."/>
            <person name="Lapidus A."/>
            <person name="Cheng J.-F."/>
            <person name="Goodwin L."/>
            <person name="Pitluck S."/>
            <person name="Chertkov O."/>
            <person name="Held B."/>
            <person name="Detter J.C."/>
            <person name="Han C."/>
            <person name="Tapia R."/>
            <person name="Land M."/>
            <person name="Hauser L."/>
            <person name="Kyrpides N."/>
            <person name="Ivanova N."/>
            <person name="Ovchinnikova G."/>
            <person name="Pagani I."/>
            <person name="Gordon S."/>
            <person name="Woyke T."/>
        </authorList>
    </citation>
    <scope>NUCLEOTIDE SEQUENCE</scope>
    <source>
        <strain evidence="1">ATCC 19860</strain>
    </source>
</reference>
<dbReference type="Pfam" id="PF14390">
    <property type="entry name" value="DUF4420"/>
    <property type="match status" value="1"/>
</dbReference>
<accession>F0Q8J8</accession>
<organism evidence="1 2">
    <name type="scientific">Paracidovorax avenae (strain ATCC 19860 / DSM 7227 / CCUG 15838 / JCM 20985 / LMG 2117 / NCPPB 1011)</name>
    <name type="common">Acidovorax avenae</name>
    <dbReference type="NCBI Taxonomy" id="643561"/>
    <lineage>
        <taxon>Bacteria</taxon>
        <taxon>Pseudomonadati</taxon>
        <taxon>Pseudomonadota</taxon>
        <taxon>Betaproteobacteria</taxon>
        <taxon>Burkholderiales</taxon>
        <taxon>Comamonadaceae</taxon>
        <taxon>Paracidovorax</taxon>
    </lineage>
</organism>
<gene>
    <name evidence="1" type="ordered locus">Acav_4428</name>
</gene>
<keyword evidence="2" id="KW-1185">Reference proteome</keyword>
<proteinExistence type="predicted"/>
<protein>
    <recommendedName>
        <fullName evidence="3">PD-(D/E)XK motif protein</fullName>
    </recommendedName>
</protein>